<dbReference type="Gene3D" id="3.90.550.10">
    <property type="entry name" value="Spore Coat Polysaccharide Biosynthesis Protein SpsA, Chain A"/>
    <property type="match status" value="1"/>
</dbReference>
<dbReference type="GO" id="GO:0016740">
    <property type="term" value="F:transferase activity"/>
    <property type="evidence" value="ECO:0007669"/>
    <property type="project" value="UniProtKB-KW"/>
</dbReference>
<dbReference type="RefSeq" id="WP_146941096.1">
    <property type="nucleotide sequence ID" value="NZ_BJYJ01000008.1"/>
</dbReference>
<reference evidence="1 2" key="1">
    <citation type="submission" date="2019-07" db="EMBL/GenBank/DDBJ databases">
        <title>Whole genome shotgun sequence of Chryseobacterium hagamense NBRC 105253.</title>
        <authorList>
            <person name="Hosoyama A."/>
            <person name="Uohara A."/>
            <person name="Ohji S."/>
            <person name="Ichikawa N."/>
        </authorList>
    </citation>
    <scope>NUCLEOTIDE SEQUENCE [LARGE SCALE GENOMIC DNA]</scope>
    <source>
        <strain evidence="1 2">NBRC 105253</strain>
    </source>
</reference>
<protein>
    <submittedName>
        <fullName evidence="1">Glycosyl transferase</fullName>
    </submittedName>
</protein>
<evidence type="ECO:0000313" key="2">
    <source>
        <dbReference type="Proteomes" id="UP000321863"/>
    </source>
</evidence>
<dbReference type="SUPFAM" id="SSF53448">
    <property type="entry name" value="Nucleotide-diphospho-sugar transferases"/>
    <property type="match status" value="1"/>
</dbReference>
<dbReference type="Proteomes" id="UP000321863">
    <property type="component" value="Unassembled WGS sequence"/>
</dbReference>
<organism evidence="1 2">
    <name type="scientific">Chryseobacterium hagamense</name>
    <dbReference type="NCBI Taxonomy" id="395935"/>
    <lineage>
        <taxon>Bacteria</taxon>
        <taxon>Pseudomonadati</taxon>
        <taxon>Bacteroidota</taxon>
        <taxon>Flavobacteriia</taxon>
        <taxon>Flavobacteriales</taxon>
        <taxon>Weeksellaceae</taxon>
        <taxon>Chryseobacterium group</taxon>
        <taxon>Chryseobacterium</taxon>
    </lineage>
</organism>
<name>A0A511YLU1_9FLAO</name>
<dbReference type="InterPro" id="IPR029044">
    <property type="entry name" value="Nucleotide-diphossugar_trans"/>
</dbReference>
<evidence type="ECO:0000313" key="1">
    <source>
        <dbReference type="EMBL" id="GEN76167.1"/>
    </source>
</evidence>
<gene>
    <name evidence="1" type="primary">rfaG_3</name>
    <name evidence="1" type="ORF">CHA01nite_19070</name>
</gene>
<accession>A0A511YLU1</accession>
<keyword evidence="1" id="KW-0808">Transferase</keyword>
<dbReference type="AlphaFoldDB" id="A0A511YLU1"/>
<dbReference type="EMBL" id="BJYJ01000008">
    <property type="protein sequence ID" value="GEN76167.1"/>
    <property type="molecule type" value="Genomic_DNA"/>
</dbReference>
<dbReference type="OrthoDB" id="9771846at2"/>
<keyword evidence="2" id="KW-1185">Reference proteome</keyword>
<comment type="caution">
    <text evidence="1">The sequence shown here is derived from an EMBL/GenBank/DDBJ whole genome shotgun (WGS) entry which is preliminary data.</text>
</comment>
<sequence length="281" mass="32738">MKILGIVVCYYPNVEELCYNINQYVDYVDKLIIWKNSPIIESEISPFANNNFNSKIIFMGNEDNEGIAHPLNIAREMLLSGNEKFTHLLTMDQDSIWENFEYYKEQILEFNQDLIFSPNINRELNSVNPFTIVNMCITSGAVFSKYTLIKIGLFNETYSVDCVDYAFSFEAKKNSINIIKINCASMKQNYGVLVNSKFFGFNIQNNSYSAKRLYFLARNCILLWRDYPKEVDADFKKIILKSYIFGKAVKILLLEKDKFSKIFSIFLGFFAGIVNNRTKRY</sequence>
<proteinExistence type="predicted"/>